<proteinExistence type="predicted"/>
<sequence>MVQVVSNPFMLMTSIERNALCSSFSISHQSSRLHHDPSHMSDKVEQHEMQPHVHSTLSIPVSMKDAVPHSFCDPLGLSLSHQAAGSTGVEANGPDAKSSQACLLLRQSNRLMSTFHSPALHHNPAHGTQNSSELAPPTAVSTQQTHTTLPAADSAMQQKAMTEPDEHEQSSEKNMQAQRALAKTFSVPMAKLTRLKSTTDCLSPPLHTLMEIGKAPRRQSLELMALHRSASQSSSGFRTSSLPIDESSSIPQKLLDVEVYSLGMFAFKGLAAHRQIAQLMPTNLSERLALFPHALKRGKATCVTPDNKLLAVATAVLPDVSGLTLAR</sequence>
<feature type="compositionally biased region" description="Basic and acidic residues" evidence="1">
    <location>
        <begin position="162"/>
        <end position="171"/>
    </location>
</feature>
<evidence type="ECO:0000313" key="2">
    <source>
        <dbReference type="EMBL" id="KAK9831232.1"/>
    </source>
</evidence>
<accession>A0AAW1RBM4</accession>
<comment type="caution">
    <text evidence="2">The sequence shown here is derived from an EMBL/GenBank/DDBJ whole genome shotgun (WGS) entry which is preliminary data.</text>
</comment>
<evidence type="ECO:0000313" key="3">
    <source>
        <dbReference type="Proteomes" id="UP001438707"/>
    </source>
</evidence>
<name>A0AAW1RBM4_9CHLO</name>
<reference evidence="2 3" key="1">
    <citation type="journal article" date="2024" name="Nat. Commun.">
        <title>Phylogenomics reveals the evolutionary origins of lichenization in chlorophyte algae.</title>
        <authorList>
            <person name="Puginier C."/>
            <person name="Libourel C."/>
            <person name="Otte J."/>
            <person name="Skaloud P."/>
            <person name="Haon M."/>
            <person name="Grisel S."/>
            <person name="Petersen M."/>
            <person name="Berrin J.G."/>
            <person name="Delaux P.M."/>
            <person name="Dal Grande F."/>
            <person name="Keller J."/>
        </authorList>
    </citation>
    <scope>NUCLEOTIDE SEQUENCE [LARGE SCALE GENOMIC DNA]</scope>
    <source>
        <strain evidence="2 3">SAG 2145</strain>
    </source>
</reference>
<feature type="region of interest" description="Disordered" evidence="1">
    <location>
        <begin position="117"/>
        <end position="177"/>
    </location>
</feature>
<dbReference type="EMBL" id="JALJOS010000014">
    <property type="protein sequence ID" value="KAK9831232.1"/>
    <property type="molecule type" value="Genomic_DNA"/>
</dbReference>
<gene>
    <name evidence="2" type="ORF">WJX74_008532</name>
</gene>
<dbReference type="Proteomes" id="UP001438707">
    <property type="component" value="Unassembled WGS sequence"/>
</dbReference>
<keyword evidence="3" id="KW-1185">Reference proteome</keyword>
<dbReference type="AlphaFoldDB" id="A0AAW1RBM4"/>
<protein>
    <submittedName>
        <fullName evidence="2">Uncharacterized protein</fullName>
    </submittedName>
</protein>
<organism evidence="2 3">
    <name type="scientific">Apatococcus lobatus</name>
    <dbReference type="NCBI Taxonomy" id="904363"/>
    <lineage>
        <taxon>Eukaryota</taxon>
        <taxon>Viridiplantae</taxon>
        <taxon>Chlorophyta</taxon>
        <taxon>core chlorophytes</taxon>
        <taxon>Trebouxiophyceae</taxon>
        <taxon>Chlorellales</taxon>
        <taxon>Chlorellaceae</taxon>
        <taxon>Apatococcus</taxon>
    </lineage>
</organism>
<feature type="compositionally biased region" description="Polar residues" evidence="1">
    <location>
        <begin position="126"/>
        <end position="148"/>
    </location>
</feature>
<evidence type="ECO:0000256" key="1">
    <source>
        <dbReference type="SAM" id="MobiDB-lite"/>
    </source>
</evidence>